<evidence type="ECO:0000313" key="4">
    <source>
        <dbReference type="WBParaSite" id="HPBE_0000790601-mRNA-1"/>
    </source>
</evidence>
<evidence type="ECO:0000313" key="3">
    <source>
        <dbReference type="Proteomes" id="UP000050761"/>
    </source>
</evidence>
<dbReference type="EMBL" id="UZAH01026003">
    <property type="protein sequence ID" value="VDO74088.1"/>
    <property type="molecule type" value="Genomic_DNA"/>
</dbReference>
<dbReference type="AlphaFoldDB" id="A0A183FL25"/>
<feature type="domain" description="Ig-like" evidence="1">
    <location>
        <begin position="87"/>
        <end position="180"/>
    </location>
</feature>
<gene>
    <name evidence="2" type="ORF">HPBE_LOCUS7907</name>
</gene>
<dbReference type="PROSITE" id="PS50835">
    <property type="entry name" value="IG_LIKE"/>
    <property type="match status" value="1"/>
</dbReference>
<reference evidence="2 3" key="1">
    <citation type="submission" date="2018-11" db="EMBL/GenBank/DDBJ databases">
        <authorList>
            <consortium name="Pathogen Informatics"/>
        </authorList>
    </citation>
    <scope>NUCLEOTIDE SEQUENCE [LARGE SCALE GENOMIC DNA]</scope>
</reference>
<dbReference type="InterPro" id="IPR013783">
    <property type="entry name" value="Ig-like_fold"/>
</dbReference>
<accession>A0A3P8BCC3</accession>
<name>A0A183FL25_HELPZ</name>
<sequence length="180" mass="20350">MIVIKLLSVVIKQPACSKNSSAPVTSSANYRYSQWRSNTGALLGFHDAGQLTGHQGRYSYIKNSREELHLKIERVTLEDDGQFELPPKAVRFTNYQPGGVVDVNEDIPLNITCEAPNAKPEVAMTWYINGRKIEEGVQHWSSYNLNKTVTSYAALQWRAKYLLFLSVAFRRHVMFACSPP</sequence>
<dbReference type="SUPFAM" id="SSF48726">
    <property type="entry name" value="Immunoglobulin"/>
    <property type="match status" value="1"/>
</dbReference>
<dbReference type="Proteomes" id="UP000050761">
    <property type="component" value="Unassembled WGS sequence"/>
</dbReference>
<dbReference type="Gene3D" id="2.60.40.10">
    <property type="entry name" value="Immunoglobulins"/>
    <property type="match status" value="2"/>
</dbReference>
<keyword evidence="3" id="KW-1185">Reference proteome</keyword>
<dbReference type="OrthoDB" id="10028801at2759"/>
<dbReference type="InterPro" id="IPR007110">
    <property type="entry name" value="Ig-like_dom"/>
</dbReference>
<protein>
    <submittedName>
        <fullName evidence="4">Ig-like domain-containing protein</fullName>
    </submittedName>
</protein>
<dbReference type="WBParaSite" id="HPBE_0000790601-mRNA-1">
    <property type="protein sequence ID" value="HPBE_0000790601-mRNA-1"/>
    <property type="gene ID" value="HPBE_0000790601"/>
</dbReference>
<accession>A0A183FL25</accession>
<organism evidence="3 4">
    <name type="scientific">Heligmosomoides polygyrus</name>
    <name type="common">Parasitic roundworm</name>
    <dbReference type="NCBI Taxonomy" id="6339"/>
    <lineage>
        <taxon>Eukaryota</taxon>
        <taxon>Metazoa</taxon>
        <taxon>Ecdysozoa</taxon>
        <taxon>Nematoda</taxon>
        <taxon>Chromadorea</taxon>
        <taxon>Rhabditida</taxon>
        <taxon>Rhabditina</taxon>
        <taxon>Rhabditomorpha</taxon>
        <taxon>Strongyloidea</taxon>
        <taxon>Heligmosomidae</taxon>
        <taxon>Heligmosomoides</taxon>
    </lineage>
</organism>
<proteinExistence type="predicted"/>
<evidence type="ECO:0000313" key="2">
    <source>
        <dbReference type="EMBL" id="VDO74088.1"/>
    </source>
</evidence>
<dbReference type="InterPro" id="IPR036179">
    <property type="entry name" value="Ig-like_dom_sf"/>
</dbReference>
<evidence type="ECO:0000259" key="1">
    <source>
        <dbReference type="PROSITE" id="PS50835"/>
    </source>
</evidence>
<reference evidence="4" key="2">
    <citation type="submission" date="2019-09" db="UniProtKB">
        <authorList>
            <consortium name="WormBaseParasite"/>
        </authorList>
    </citation>
    <scope>IDENTIFICATION</scope>
</reference>